<evidence type="ECO:0000256" key="3">
    <source>
        <dbReference type="ARBA" id="ARBA00022475"/>
    </source>
</evidence>
<evidence type="ECO:0000256" key="5">
    <source>
        <dbReference type="ARBA" id="ARBA00022741"/>
    </source>
</evidence>
<dbReference type="STRING" id="1121322.SAMN02745136_02519"/>
<keyword evidence="4" id="KW-0410">Iron transport</keyword>
<dbReference type="GO" id="GO:0016887">
    <property type="term" value="F:ATP hydrolysis activity"/>
    <property type="evidence" value="ECO:0007669"/>
    <property type="project" value="InterPro"/>
</dbReference>
<evidence type="ECO:0000256" key="1">
    <source>
        <dbReference type="ARBA" id="ARBA00004202"/>
    </source>
</evidence>
<keyword evidence="3" id="KW-1003">Cell membrane</keyword>
<evidence type="ECO:0000256" key="8">
    <source>
        <dbReference type="ARBA" id="ARBA00023065"/>
    </source>
</evidence>
<dbReference type="CDD" id="cd03214">
    <property type="entry name" value="ABC_Iron-Siderophores_B12_Hemin"/>
    <property type="match status" value="1"/>
</dbReference>
<evidence type="ECO:0000256" key="9">
    <source>
        <dbReference type="ARBA" id="ARBA00023136"/>
    </source>
</evidence>
<dbReference type="SMART" id="SM00382">
    <property type="entry name" value="AAA"/>
    <property type="match status" value="1"/>
</dbReference>
<dbReference type="PROSITE" id="PS50893">
    <property type="entry name" value="ABC_TRANSPORTER_2"/>
    <property type="match status" value="1"/>
</dbReference>
<dbReference type="InterPro" id="IPR027417">
    <property type="entry name" value="P-loop_NTPase"/>
</dbReference>
<dbReference type="EMBL" id="FRAC01000012">
    <property type="protein sequence ID" value="SHK45934.1"/>
    <property type="molecule type" value="Genomic_DNA"/>
</dbReference>
<evidence type="ECO:0000259" key="10">
    <source>
        <dbReference type="PROSITE" id="PS50893"/>
    </source>
</evidence>
<evidence type="ECO:0000256" key="4">
    <source>
        <dbReference type="ARBA" id="ARBA00022496"/>
    </source>
</evidence>
<keyword evidence="2" id="KW-0813">Transport</keyword>
<dbReference type="InterPro" id="IPR003439">
    <property type="entry name" value="ABC_transporter-like_ATP-bd"/>
</dbReference>
<dbReference type="PANTHER" id="PTHR42771">
    <property type="entry name" value="IRON(3+)-HYDROXAMATE IMPORT ATP-BINDING PROTEIN FHUC"/>
    <property type="match status" value="1"/>
</dbReference>
<keyword evidence="7" id="KW-0408">Iron</keyword>
<sequence>MLKLENITAGYEKVPVIQGINIEFEKGKIAAVIGPNGSGKSTMLKAIVNLCEISQGTVYLKGRRKEDMGNREFAKQVSYLSQSHTLGAITVGRMVLHGRFPYLSYPRRYSKEDYAYCKRAMEKVGILPLQDKKLEELSGGQRQKVYLAMALAGETDVFLLDEPTTYLDIHYQLELLQLMKQLKEEGKTVVTVLHDLDYAMDVSDSIAVMNQGKIVKIGTPEEIQESHVIDEVFQVKAQSFTDEAGRKHFYFEK</sequence>
<keyword evidence="12" id="KW-1185">Reference proteome</keyword>
<reference evidence="11 12" key="1">
    <citation type="submission" date="2016-11" db="EMBL/GenBank/DDBJ databases">
        <authorList>
            <person name="Jaros S."/>
            <person name="Januszkiewicz K."/>
            <person name="Wedrychowicz H."/>
        </authorList>
    </citation>
    <scope>NUCLEOTIDE SEQUENCE [LARGE SCALE GENOMIC DNA]</scope>
    <source>
        <strain evidence="11 12">DSM 15929</strain>
    </source>
</reference>
<accession>A0A1M6SMC6</accession>
<dbReference type="RefSeq" id="WP_073276406.1">
    <property type="nucleotide sequence ID" value="NZ_FRAC01000012.1"/>
</dbReference>
<dbReference type="PANTHER" id="PTHR42771:SF2">
    <property type="entry name" value="IRON(3+)-HYDROXAMATE IMPORT ATP-BINDING PROTEIN FHUC"/>
    <property type="match status" value="1"/>
</dbReference>
<dbReference type="GO" id="GO:0006826">
    <property type="term" value="P:iron ion transport"/>
    <property type="evidence" value="ECO:0007669"/>
    <property type="project" value="UniProtKB-KW"/>
</dbReference>
<evidence type="ECO:0000256" key="2">
    <source>
        <dbReference type="ARBA" id="ARBA00022448"/>
    </source>
</evidence>
<comment type="subcellular location">
    <subcellularLocation>
        <location evidence="1">Cell membrane</location>
        <topology evidence="1">Peripheral membrane protein</topology>
    </subcellularLocation>
</comment>
<keyword evidence="5" id="KW-0547">Nucleotide-binding</keyword>
<keyword evidence="8" id="KW-0406">Ion transport</keyword>
<dbReference type="GO" id="GO:0005524">
    <property type="term" value="F:ATP binding"/>
    <property type="evidence" value="ECO:0007669"/>
    <property type="project" value="UniProtKB-KW"/>
</dbReference>
<dbReference type="Proteomes" id="UP000184386">
    <property type="component" value="Unassembled WGS sequence"/>
</dbReference>
<dbReference type="OrthoDB" id="9799337at2"/>
<dbReference type="InterPro" id="IPR051535">
    <property type="entry name" value="Siderophore_ABC-ATPase"/>
</dbReference>
<proteinExistence type="predicted"/>
<name>A0A1M6SMC6_9FIRM</name>
<dbReference type="FunFam" id="3.40.50.300:FF:000134">
    <property type="entry name" value="Iron-enterobactin ABC transporter ATP-binding protein"/>
    <property type="match status" value="1"/>
</dbReference>
<dbReference type="SUPFAM" id="SSF52540">
    <property type="entry name" value="P-loop containing nucleoside triphosphate hydrolases"/>
    <property type="match status" value="1"/>
</dbReference>
<keyword evidence="9" id="KW-0472">Membrane</keyword>
<dbReference type="Pfam" id="PF00005">
    <property type="entry name" value="ABC_tran"/>
    <property type="match status" value="1"/>
</dbReference>
<evidence type="ECO:0000256" key="6">
    <source>
        <dbReference type="ARBA" id="ARBA00022840"/>
    </source>
</evidence>
<organism evidence="11 12">
    <name type="scientific">Anaerocolumna jejuensis DSM 15929</name>
    <dbReference type="NCBI Taxonomy" id="1121322"/>
    <lineage>
        <taxon>Bacteria</taxon>
        <taxon>Bacillati</taxon>
        <taxon>Bacillota</taxon>
        <taxon>Clostridia</taxon>
        <taxon>Lachnospirales</taxon>
        <taxon>Lachnospiraceae</taxon>
        <taxon>Anaerocolumna</taxon>
    </lineage>
</organism>
<evidence type="ECO:0000313" key="12">
    <source>
        <dbReference type="Proteomes" id="UP000184386"/>
    </source>
</evidence>
<protein>
    <submittedName>
        <fullName evidence="11">Iron complex transport system ATP-binding protein</fullName>
    </submittedName>
</protein>
<dbReference type="Gene3D" id="3.40.50.300">
    <property type="entry name" value="P-loop containing nucleotide triphosphate hydrolases"/>
    <property type="match status" value="1"/>
</dbReference>
<evidence type="ECO:0000313" key="11">
    <source>
        <dbReference type="EMBL" id="SHK45934.1"/>
    </source>
</evidence>
<evidence type="ECO:0000256" key="7">
    <source>
        <dbReference type="ARBA" id="ARBA00023004"/>
    </source>
</evidence>
<gene>
    <name evidence="11" type="ORF">SAMN02745136_02519</name>
</gene>
<dbReference type="AlphaFoldDB" id="A0A1M6SMC6"/>
<dbReference type="GO" id="GO:0005886">
    <property type="term" value="C:plasma membrane"/>
    <property type="evidence" value="ECO:0007669"/>
    <property type="project" value="UniProtKB-SubCell"/>
</dbReference>
<feature type="domain" description="ABC transporter" evidence="10">
    <location>
        <begin position="2"/>
        <end position="236"/>
    </location>
</feature>
<dbReference type="InterPro" id="IPR003593">
    <property type="entry name" value="AAA+_ATPase"/>
</dbReference>
<keyword evidence="6 11" id="KW-0067">ATP-binding</keyword>